<dbReference type="EMBL" id="QJSP01000003">
    <property type="protein sequence ID" value="PYE19256.1"/>
    <property type="molecule type" value="Genomic_DNA"/>
</dbReference>
<gene>
    <name evidence="1" type="ORF">DFR67_103167</name>
</gene>
<dbReference type="AlphaFoldDB" id="A0A318RQ87"/>
<name>A0A318RQ87_WILLI</name>
<proteinExistence type="predicted"/>
<organism evidence="1 2">
    <name type="scientific">Williamsia limnetica</name>
    <dbReference type="NCBI Taxonomy" id="882452"/>
    <lineage>
        <taxon>Bacteria</taxon>
        <taxon>Bacillati</taxon>
        <taxon>Actinomycetota</taxon>
        <taxon>Actinomycetes</taxon>
        <taxon>Mycobacteriales</taxon>
        <taxon>Nocardiaceae</taxon>
        <taxon>Williamsia</taxon>
    </lineage>
</organism>
<accession>A0A318RQ87</accession>
<dbReference type="RefSeq" id="WP_146240382.1">
    <property type="nucleotide sequence ID" value="NZ_QJSP01000003.1"/>
</dbReference>
<dbReference type="Proteomes" id="UP000247591">
    <property type="component" value="Unassembled WGS sequence"/>
</dbReference>
<evidence type="ECO:0000313" key="2">
    <source>
        <dbReference type="Proteomes" id="UP000247591"/>
    </source>
</evidence>
<keyword evidence="2" id="KW-1185">Reference proteome</keyword>
<sequence length="71" mass="7760">MTSPHRYRDRNGTRREQRHALATLDALAGQIQDQGVQIHSLHKQVEQLVANHIATLALLAEADVKAGGGPQ</sequence>
<evidence type="ECO:0000313" key="1">
    <source>
        <dbReference type="EMBL" id="PYE19256.1"/>
    </source>
</evidence>
<protein>
    <submittedName>
        <fullName evidence="1">Uncharacterized protein</fullName>
    </submittedName>
</protein>
<reference evidence="1 2" key="1">
    <citation type="submission" date="2018-06" db="EMBL/GenBank/DDBJ databases">
        <title>Genomic Encyclopedia of Type Strains, Phase IV (KMG-IV): sequencing the most valuable type-strain genomes for metagenomic binning, comparative biology and taxonomic classification.</title>
        <authorList>
            <person name="Goeker M."/>
        </authorList>
    </citation>
    <scope>NUCLEOTIDE SEQUENCE [LARGE SCALE GENOMIC DNA]</scope>
    <source>
        <strain evidence="1 2">DSM 45521</strain>
    </source>
</reference>
<comment type="caution">
    <text evidence="1">The sequence shown here is derived from an EMBL/GenBank/DDBJ whole genome shotgun (WGS) entry which is preliminary data.</text>
</comment>